<accession>A0ABD5PI46</accession>
<comment type="caution">
    <text evidence="1">The sequence shown here is derived from an EMBL/GenBank/DDBJ whole genome shotgun (WGS) entry which is preliminary data.</text>
</comment>
<evidence type="ECO:0000313" key="1">
    <source>
        <dbReference type="EMBL" id="MFC4360374.1"/>
    </source>
</evidence>
<proteinExistence type="predicted"/>
<protein>
    <submittedName>
        <fullName evidence="1">Lactate racemase domain-containing protein</fullName>
    </submittedName>
</protein>
<evidence type="ECO:0000313" key="2">
    <source>
        <dbReference type="Proteomes" id="UP001595921"/>
    </source>
</evidence>
<keyword evidence="2" id="KW-1185">Reference proteome</keyword>
<sequence length="432" mass="44960">MEFPDADTVDDVLPPVSYPEFVDVSYDPPTPEVDDPAAAAREAVADLPLDSLPAGATVAVGLGSRGITDVVPVATAVVDELRERGFDPVAVPAMGSHGGATSEGQRRTLAALGLDEETLGCPVDARMGTEVVGETPAGDPVHVALPAVEADGVLVVNRVKAHTNFRGAFESGLTKMTAVGLGKQAGASAIHDRALVDGYVESLDATFEVVRESVPLLGGVAVVENFYDDTAEVTGLAAAALPDAETALLERAYEYMPTLPFDDLDALVVDEVGKDVSGTGMDTNVIGRYSALNTDDPEHPAIDRIVVRGLTEATHGNAHGIGLADVTTAAVAAELDFDQMYANALTSGSLSKSALPVVLPDDERALRAALSSAGPYDPETVRVAWIRDTGHLSSFRVSPALAEDLPEHVEAVGRSRLSFSNGEARFEPADDG</sequence>
<dbReference type="RefSeq" id="WP_267620474.1">
    <property type="nucleotide sequence ID" value="NZ_JAODIW010000005.1"/>
</dbReference>
<reference evidence="1 2" key="1">
    <citation type="journal article" date="2019" name="Int. J. Syst. Evol. Microbiol.">
        <title>The Global Catalogue of Microorganisms (GCM) 10K type strain sequencing project: providing services to taxonomists for standard genome sequencing and annotation.</title>
        <authorList>
            <consortium name="The Broad Institute Genomics Platform"/>
            <consortium name="The Broad Institute Genome Sequencing Center for Infectious Disease"/>
            <person name="Wu L."/>
            <person name="Ma J."/>
        </authorList>
    </citation>
    <scope>NUCLEOTIDE SEQUENCE [LARGE SCALE GENOMIC DNA]</scope>
    <source>
        <strain evidence="1 2">CGMCC 1.12553</strain>
    </source>
</reference>
<organism evidence="1 2">
    <name type="scientific">Halobium salinum</name>
    <dbReference type="NCBI Taxonomy" id="1364940"/>
    <lineage>
        <taxon>Archaea</taxon>
        <taxon>Methanobacteriati</taxon>
        <taxon>Methanobacteriota</taxon>
        <taxon>Stenosarchaea group</taxon>
        <taxon>Halobacteria</taxon>
        <taxon>Halobacteriales</taxon>
        <taxon>Haloferacaceae</taxon>
        <taxon>Halobium</taxon>
    </lineage>
</organism>
<name>A0ABD5PI46_9EURY</name>
<dbReference type="EMBL" id="JBHSDS010000017">
    <property type="protein sequence ID" value="MFC4360374.1"/>
    <property type="molecule type" value="Genomic_DNA"/>
</dbReference>
<gene>
    <name evidence="1" type="ORF">ACFO0N_20705</name>
</gene>
<dbReference type="Proteomes" id="UP001595921">
    <property type="component" value="Unassembled WGS sequence"/>
</dbReference>
<dbReference type="Gene3D" id="3.40.50.11440">
    <property type="match status" value="1"/>
</dbReference>
<dbReference type="AlphaFoldDB" id="A0ABD5PI46"/>